<protein>
    <submittedName>
        <fullName evidence="2">Uncharacterized protein</fullName>
    </submittedName>
</protein>
<comment type="caution">
    <text evidence="2">The sequence shown here is derived from an EMBL/GenBank/DDBJ whole genome shotgun (WGS) entry which is preliminary data.</text>
</comment>
<proteinExistence type="predicted"/>
<feature type="chain" id="PRO_5001722366" evidence="1">
    <location>
        <begin position="19"/>
        <end position="176"/>
    </location>
</feature>
<name>A0A077PVP0_XENBV</name>
<dbReference type="RefSeq" id="WP_038197043.1">
    <property type="nucleotide sequence ID" value="NZ_CAWLXS010000295.1"/>
</dbReference>
<dbReference type="AlphaFoldDB" id="A0A077PVP0"/>
<sequence length="176" mass="20854">MKYFIGFVMILFSVSAFSKQDELDFNTWEKTGNWGIYNAKPDSHFDPLKINDYKENYLPAFSYIINIFEKQNLNNNFCLIGYKWNKTNERDEFERIVIFWKTNNYLINWNLPDGNDDDRYKGIIYSKPFIDISEYAVPYKEAMNHQALRAKEGIIQIINDCELNGQKITITPSEVK</sequence>
<evidence type="ECO:0000313" key="3">
    <source>
        <dbReference type="Proteomes" id="UP000028493"/>
    </source>
</evidence>
<dbReference type="EMBL" id="CBSZ010000230">
    <property type="protein sequence ID" value="CDH24772.1"/>
    <property type="molecule type" value="Genomic_DNA"/>
</dbReference>
<dbReference type="Proteomes" id="UP000028493">
    <property type="component" value="Unassembled WGS sequence"/>
</dbReference>
<gene>
    <name evidence="2" type="ORF">XBKB1_3050016</name>
</gene>
<organism evidence="2 3">
    <name type="scientific">Xenorhabdus bovienii str. kraussei Becker Underwood</name>
    <dbReference type="NCBI Taxonomy" id="1398204"/>
    <lineage>
        <taxon>Bacteria</taxon>
        <taxon>Pseudomonadati</taxon>
        <taxon>Pseudomonadota</taxon>
        <taxon>Gammaproteobacteria</taxon>
        <taxon>Enterobacterales</taxon>
        <taxon>Morganellaceae</taxon>
        <taxon>Xenorhabdus</taxon>
    </lineage>
</organism>
<dbReference type="HOGENOM" id="CLU_1524556_0_0_6"/>
<evidence type="ECO:0000256" key="1">
    <source>
        <dbReference type="SAM" id="SignalP"/>
    </source>
</evidence>
<feature type="signal peptide" evidence="1">
    <location>
        <begin position="1"/>
        <end position="18"/>
    </location>
</feature>
<evidence type="ECO:0000313" key="2">
    <source>
        <dbReference type="EMBL" id="CDH24772.1"/>
    </source>
</evidence>
<accession>A0A077PVP0</accession>
<reference evidence="2" key="1">
    <citation type="submission" date="2013-07" db="EMBL/GenBank/DDBJ databases">
        <title>Sub-species coevolution in mutualistic symbiosis.</title>
        <authorList>
            <person name="Murfin K."/>
            <person name="Klassen J."/>
            <person name="Lee M."/>
            <person name="Forst S."/>
            <person name="Stock P."/>
            <person name="Goodrich-Blair H."/>
        </authorList>
    </citation>
    <scope>NUCLEOTIDE SEQUENCE [LARGE SCALE GENOMIC DNA]</scope>
    <source>
        <strain evidence="2">Kraussei Becker Underwood</strain>
    </source>
</reference>
<keyword evidence="1" id="KW-0732">Signal</keyword>